<dbReference type="Gene3D" id="3.30.505.10">
    <property type="entry name" value="SH2 domain"/>
    <property type="match status" value="1"/>
</dbReference>
<dbReference type="eggNOG" id="KOG0790">
    <property type="taxonomic scope" value="Eukaryota"/>
</dbReference>
<evidence type="ECO:0000259" key="3">
    <source>
        <dbReference type="PROSITE" id="PS50001"/>
    </source>
</evidence>
<feature type="domain" description="BSD" evidence="4">
    <location>
        <begin position="122"/>
        <end position="174"/>
    </location>
</feature>
<evidence type="ECO:0000256" key="2">
    <source>
        <dbReference type="SAM" id="MobiDB-lite"/>
    </source>
</evidence>
<dbReference type="AlphaFoldDB" id="A9V2C7"/>
<dbReference type="Proteomes" id="UP000001357">
    <property type="component" value="Unassembled WGS sequence"/>
</dbReference>
<reference evidence="5 6" key="1">
    <citation type="journal article" date="2008" name="Nature">
        <title>The genome of the choanoflagellate Monosiga brevicollis and the origin of metazoans.</title>
        <authorList>
            <consortium name="JGI Sequencing"/>
            <person name="King N."/>
            <person name="Westbrook M.J."/>
            <person name="Young S.L."/>
            <person name="Kuo A."/>
            <person name="Abedin M."/>
            <person name="Chapman J."/>
            <person name="Fairclough S."/>
            <person name="Hellsten U."/>
            <person name="Isogai Y."/>
            <person name="Letunic I."/>
            <person name="Marr M."/>
            <person name="Pincus D."/>
            <person name="Putnam N."/>
            <person name="Rokas A."/>
            <person name="Wright K.J."/>
            <person name="Zuzow R."/>
            <person name="Dirks W."/>
            <person name="Good M."/>
            <person name="Goodstein D."/>
            <person name="Lemons D."/>
            <person name="Li W."/>
            <person name="Lyons J.B."/>
            <person name="Morris A."/>
            <person name="Nichols S."/>
            <person name="Richter D.J."/>
            <person name="Salamov A."/>
            <person name="Bork P."/>
            <person name="Lim W.A."/>
            <person name="Manning G."/>
            <person name="Miller W.T."/>
            <person name="McGinnis W."/>
            <person name="Shapiro H."/>
            <person name="Tjian R."/>
            <person name="Grigoriev I.V."/>
            <person name="Rokhsar D."/>
        </authorList>
    </citation>
    <scope>NUCLEOTIDE SEQUENCE [LARGE SCALE GENOMIC DNA]</scope>
    <source>
        <strain evidence="6">MX1 / ATCC 50154</strain>
    </source>
</reference>
<dbReference type="GO" id="GO:0005634">
    <property type="term" value="C:nucleus"/>
    <property type="evidence" value="ECO:0000318"/>
    <property type="project" value="GO_Central"/>
</dbReference>
<feature type="region of interest" description="Disordered" evidence="2">
    <location>
        <begin position="183"/>
        <end position="219"/>
    </location>
</feature>
<dbReference type="SMART" id="SM00252">
    <property type="entry name" value="SH2"/>
    <property type="match status" value="1"/>
</dbReference>
<gene>
    <name evidence="5" type="ORF">MONBRDRAFT_32892</name>
</gene>
<evidence type="ECO:0000259" key="4">
    <source>
        <dbReference type="PROSITE" id="PS50858"/>
    </source>
</evidence>
<dbReference type="InterPro" id="IPR005607">
    <property type="entry name" value="BSD_dom"/>
</dbReference>
<dbReference type="GO" id="GO:0005794">
    <property type="term" value="C:Golgi apparatus"/>
    <property type="evidence" value="ECO:0000318"/>
    <property type="project" value="GO_Central"/>
</dbReference>
<keyword evidence="1" id="KW-0727">SH2 domain</keyword>
<feature type="domain" description="SH2" evidence="3">
    <location>
        <begin position="433"/>
        <end position="530"/>
    </location>
</feature>
<feature type="region of interest" description="Disordered" evidence="2">
    <location>
        <begin position="257"/>
        <end position="301"/>
    </location>
</feature>
<dbReference type="PROSITE" id="PS50001">
    <property type="entry name" value="SH2"/>
    <property type="match status" value="1"/>
</dbReference>
<dbReference type="SMART" id="SM00751">
    <property type="entry name" value="BSD"/>
    <property type="match status" value="1"/>
</dbReference>
<dbReference type="InterPro" id="IPR000980">
    <property type="entry name" value="SH2"/>
</dbReference>
<name>A9V2C7_MONBE</name>
<feature type="region of interest" description="Disordered" evidence="2">
    <location>
        <begin position="1"/>
        <end position="33"/>
    </location>
</feature>
<evidence type="ECO:0008006" key="7">
    <source>
        <dbReference type="Google" id="ProtNLM"/>
    </source>
</evidence>
<dbReference type="CDD" id="cd00173">
    <property type="entry name" value="SH2"/>
    <property type="match status" value="1"/>
</dbReference>
<evidence type="ECO:0000313" key="6">
    <source>
        <dbReference type="Proteomes" id="UP000001357"/>
    </source>
</evidence>
<dbReference type="GO" id="GO:0048172">
    <property type="term" value="P:regulation of short-term neuronal synaptic plasticity"/>
    <property type="evidence" value="ECO:0000318"/>
    <property type="project" value="GO_Central"/>
</dbReference>
<evidence type="ECO:0000256" key="1">
    <source>
        <dbReference type="PROSITE-ProRule" id="PRU00191"/>
    </source>
</evidence>
<feature type="compositionally biased region" description="Low complexity" evidence="2">
    <location>
        <begin position="272"/>
        <end position="284"/>
    </location>
</feature>
<organism evidence="5 6">
    <name type="scientific">Monosiga brevicollis</name>
    <name type="common">Choanoflagellate</name>
    <dbReference type="NCBI Taxonomy" id="81824"/>
    <lineage>
        <taxon>Eukaryota</taxon>
        <taxon>Choanoflagellata</taxon>
        <taxon>Craspedida</taxon>
        <taxon>Salpingoecidae</taxon>
        <taxon>Monosiga</taxon>
    </lineage>
</organism>
<dbReference type="Gene3D" id="1.10.3970.10">
    <property type="entry name" value="BSD domain"/>
    <property type="match status" value="1"/>
</dbReference>
<dbReference type="InterPro" id="IPR035925">
    <property type="entry name" value="BSD_dom_sf"/>
</dbReference>
<dbReference type="Pfam" id="PF03909">
    <property type="entry name" value="BSD"/>
    <property type="match status" value="1"/>
</dbReference>
<dbReference type="SUPFAM" id="SSF140383">
    <property type="entry name" value="BSD domain-like"/>
    <property type="match status" value="1"/>
</dbReference>
<dbReference type="GO" id="GO:0005737">
    <property type="term" value="C:cytoplasm"/>
    <property type="evidence" value="ECO:0000318"/>
    <property type="project" value="GO_Central"/>
</dbReference>
<feature type="compositionally biased region" description="Low complexity" evidence="2">
    <location>
        <begin position="183"/>
        <end position="215"/>
    </location>
</feature>
<dbReference type="EMBL" id="CH991555">
    <property type="protein sequence ID" value="EDQ88235.1"/>
    <property type="molecule type" value="Genomic_DNA"/>
</dbReference>
<dbReference type="PANTHER" id="PTHR16019">
    <property type="entry name" value="SYNAPSE-ASSOCIATED PROTEIN"/>
    <property type="match status" value="1"/>
</dbReference>
<accession>A9V2C7</accession>
<evidence type="ECO:0000313" key="5">
    <source>
        <dbReference type="EMBL" id="EDQ88235.1"/>
    </source>
</evidence>
<dbReference type="InParanoid" id="A9V2C7"/>
<dbReference type="Pfam" id="PF00017">
    <property type="entry name" value="SH2"/>
    <property type="match status" value="1"/>
</dbReference>
<dbReference type="InterPro" id="IPR036860">
    <property type="entry name" value="SH2_dom_sf"/>
</dbReference>
<proteinExistence type="predicted"/>
<dbReference type="GeneID" id="5892122"/>
<dbReference type="FunCoup" id="A9V2C7">
    <property type="interactions" value="742"/>
</dbReference>
<dbReference type="RefSeq" id="XP_001746828.1">
    <property type="nucleotide sequence ID" value="XM_001746776.1"/>
</dbReference>
<dbReference type="KEGG" id="mbr:MONBRDRAFT_32892"/>
<protein>
    <recommendedName>
        <fullName evidence="7">BSD domain-containing protein</fullName>
    </recommendedName>
</protein>
<feature type="compositionally biased region" description="Acidic residues" evidence="2">
    <location>
        <begin position="289"/>
        <end position="301"/>
    </location>
</feature>
<dbReference type="PANTHER" id="PTHR16019:SF6">
    <property type="entry name" value="SYNAPSE-ASSOCIATED PROTEIN 1"/>
    <property type="match status" value="1"/>
</dbReference>
<dbReference type="InterPro" id="IPR051494">
    <property type="entry name" value="BSD_domain-containing"/>
</dbReference>
<dbReference type="PRINTS" id="PR00401">
    <property type="entry name" value="SH2DOMAIN"/>
</dbReference>
<dbReference type="PROSITE" id="PS50858">
    <property type="entry name" value="BSD"/>
    <property type="match status" value="1"/>
</dbReference>
<keyword evidence="6" id="KW-1185">Reference proteome</keyword>
<dbReference type="GO" id="GO:0038203">
    <property type="term" value="P:TORC2 signaling"/>
    <property type="evidence" value="ECO:0000318"/>
    <property type="project" value="GO_Central"/>
</dbReference>
<dbReference type="eggNOG" id="KOG4310">
    <property type="taxonomic scope" value="Eukaryota"/>
</dbReference>
<sequence>MFGSLFGADTRSAEPVEGQASEPGPGEATAAGSQASGFGGFFKNINKFGKALQESAAGLADKAFSDFNKEQETFVRSKHTSGVEPGIPPWVGASNEEELKQHILNLSADERNVLRDPPPGAQDFDFVFERAFPKALAILEHDARLQAMRFELVPKKLSEQHFWRNYFYRVSLIKQSYGLAEPTAADSTSASSPSAPVADHSSTTTAAAGAAATSSDLIDLGVPDADYEERYEPEFDEDEQDAAQSDQDADDVALEELDGPSNTSIQDKAAPESSSDSELVVVDSNDAQASEDEADATNDLGESDDWEADLQAELQELEIEGLQVTRPSLLMLHLSCTLIGLSSGVQTPLKLSLPMSALTFSYIFPSISIQPRVIQTKDKRMERQGHRVVFSLTKLTLRALVAALPSSFLFTSLTLKMSRKLVDVDESGVDRSYYHGTISREEAVRRLQEVNTDGAFLLRLSATQKDAYTISLQSNGEIKHIRVTNTSNGGYALGKSKEEFESIWDLIEAQLDKSLKSTKGDQAVQLVHPLKSHEEVVALDLINEAREAGMDPSKLGDGVMDFMTGGLSAEEIVARRKAALAKDGIAGLGLKE</sequence>
<dbReference type="SUPFAM" id="SSF55550">
    <property type="entry name" value="SH2 domain"/>
    <property type="match status" value="1"/>
</dbReference>